<accession>M3VEU5</accession>
<evidence type="ECO:0008006" key="4">
    <source>
        <dbReference type="Google" id="ProtNLM"/>
    </source>
</evidence>
<keyword evidence="1" id="KW-0472">Membrane</keyword>
<organism evidence="2 3">
    <name type="scientific">Gordonia malaquae NBRC 108250</name>
    <dbReference type="NCBI Taxonomy" id="1223542"/>
    <lineage>
        <taxon>Bacteria</taxon>
        <taxon>Bacillati</taxon>
        <taxon>Actinomycetota</taxon>
        <taxon>Actinomycetes</taxon>
        <taxon>Mycobacteriales</taxon>
        <taxon>Gordoniaceae</taxon>
        <taxon>Gordonia</taxon>
    </lineage>
</organism>
<dbReference type="OrthoDB" id="3214694at2"/>
<protein>
    <recommendedName>
        <fullName evidence="4">NUDIX hydrolase</fullName>
    </recommendedName>
</protein>
<evidence type="ECO:0000256" key="1">
    <source>
        <dbReference type="SAM" id="Phobius"/>
    </source>
</evidence>
<keyword evidence="1" id="KW-1133">Transmembrane helix</keyword>
<keyword evidence="1" id="KW-0812">Transmembrane</keyword>
<name>M3VEU5_GORML</name>
<dbReference type="SUPFAM" id="SSF140478">
    <property type="entry name" value="LemA-like"/>
    <property type="match status" value="1"/>
</dbReference>
<proteinExistence type="predicted"/>
<dbReference type="STRING" id="410332.SAMN04488550_2090"/>
<keyword evidence="3" id="KW-1185">Reference proteome</keyword>
<sequence length="174" mass="18593">MVGSIIAWAGSAVGIVVVLCVIWFAVLSSTRATRIRLLSERVTLARGALIAALDRRVDVAHRIAVAGGSETTTLRAAVDIPHGSDPVERESAENRLSSALALTDLPGEASSLVGELSDAQTRVTMARRFYNDAVRDTRALRGRRMVRWLRLGGGGPMPAYFEIAEGVARVTDPA</sequence>
<comment type="caution">
    <text evidence="2">The sequence shown here is derived from an EMBL/GenBank/DDBJ whole genome shotgun (WGS) entry which is preliminary data.</text>
</comment>
<evidence type="ECO:0000313" key="2">
    <source>
        <dbReference type="EMBL" id="GAC79554.1"/>
    </source>
</evidence>
<dbReference type="RefSeq" id="WP_008378060.1">
    <property type="nucleotide sequence ID" value="NZ_BAOP01000010.1"/>
</dbReference>
<dbReference type="InterPro" id="IPR023353">
    <property type="entry name" value="LemA-like_dom_sf"/>
</dbReference>
<dbReference type="EMBL" id="BAOP01000010">
    <property type="protein sequence ID" value="GAC79554.1"/>
    <property type="molecule type" value="Genomic_DNA"/>
</dbReference>
<feature type="transmembrane region" description="Helical" evidence="1">
    <location>
        <begin position="6"/>
        <end position="27"/>
    </location>
</feature>
<dbReference type="eggNOG" id="COG1704">
    <property type="taxonomic scope" value="Bacteria"/>
</dbReference>
<gene>
    <name evidence="2" type="ORF">GM1_010_01440</name>
</gene>
<reference evidence="2 3" key="1">
    <citation type="submission" date="2013-02" db="EMBL/GenBank/DDBJ databases">
        <title>Whole genome shotgun sequence of Gordonia malaquae NBRC 108250.</title>
        <authorList>
            <person name="Yoshida I."/>
            <person name="Hosoyama A."/>
            <person name="Tsuchikane K."/>
            <person name="Ando Y."/>
            <person name="Baba S."/>
            <person name="Ohji S."/>
            <person name="Hamada M."/>
            <person name="Tamura T."/>
            <person name="Yamazoe A."/>
            <person name="Yamazaki S."/>
            <person name="Fujita N."/>
        </authorList>
    </citation>
    <scope>NUCLEOTIDE SEQUENCE [LARGE SCALE GENOMIC DNA]</scope>
    <source>
        <strain evidence="2 3">NBRC 108250</strain>
    </source>
</reference>
<evidence type="ECO:0000313" key="3">
    <source>
        <dbReference type="Proteomes" id="UP000035009"/>
    </source>
</evidence>
<dbReference type="AlphaFoldDB" id="M3VEU5"/>
<dbReference type="Proteomes" id="UP000035009">
    <property type="component" value="Unassembled WGS sequence"/>
</dbReference>